<dbReference type="PROSITE" id="PS50110">
    <property type="entry name" value="RESPONSE_REGULATORY"/>
    <property type="match status" value="1"/>
</dbReference>
<keyword evidence="4" id="KW-1185">Reference proteome</keyword>
<dbReference type="EMBL" id="BAABHB010000003">
    <property type="protein sequence ID" value="GAA4402888.1"/>
    <property type="molecule type" value="Genomic_DNA"/>
</dbReference>
<evidence type="ECO:0000256" key="1">
    <source>
        <dbReference type="PROSITE-ProRule" id="PRU00169"/>
    </source>
</evidence>
<dbReference type="PANTHER" id="PTHR44520:SF2">
    <property type="entry name" value="RESPONSE REGULATOR RCP1"/>
    <property type="match status" value="1"/>
</dbReference>
<dbReference type="Pfam" id="PF00072">
    <property type="entry name" value="Response_reg"/>
    <property type="match status" value="1"/>
</dbReference>
<organism evidence="3 4">
    <name type="scientific">Nibrella viscosa</name>
    <dbReference type="NCBI Taxonomy" id="1084524"/>
    <lineage>
        <taxon>Bacteria</taxon>
        <taxon>Pseudomonadati</taxon>
        <taxon>Bacteroidota</taxon>
        <taxon>Cytophagia</taxon>
        <taxon>Cytophagales</taxon>
        <taxon>Spirosomataceae</taxon>
        <taxon>Nibrella</taxon>
    </lineage>
</organism>
<dbReference type="Gene3D" id="3.40.50.2300">
    <property type="match status" value="1"/>
</dbReference>
<dbReference type="SUPFAM" id="SSF52172">
    <property type="entry name" value="CheY-like"/>
    <property type="match status" value="1"/>
</dbReference>
<keyword evidence="1" id="KW-0597">Phosphoprotein</keyword>
<evidence type="ECO:0000313" key="4">
    <source>
        <dbReference type="Proteomes" id="UP001500936"/>
    </source>
</evidence>
<sequence length="138" mass="15521">MLEMEQIIYLVDDDDDDCFLAQRAINPHINCVLKIFHNGQELINYLTAHPALPLPTLILLDLNMPLLNGFETLGFLKSHPVWTQIPVVVLTTSSDVADREKSFDLGAEAFLTKPTNYQTLSQVLASVSSCWRKMFSPS</sequence>
<feature type="modified residue" description="4-aspartylphosphate" evidence="1">
    <location>
        <position position="61"/>
    </location>
</feature>
<dbReference type="InterPro" id="IPR052893">
    <property type="entry name" value="TCS_response_regulator"/>
</dbReference>
<dbReference type="InterPro" id="IPR001789">
    <property type="entry name" value="Sig_transdc_resp-reg_receiver"/>
</dbReference>
<proteinExistence type="predicted"/>
<evidence type="ECO:0000313" key="3">
    <source>
        <dbReference type="EMBL" id="GAA4402888.1"/>
    </source>
</evidence>
<feature type="domain" description="Response regulatory" evidence="2">
    <location>
        <begin position="7"/>
        <end position="128"/>
    </location>
</feature>
<dbReference type="SMART" id="SM00448">
    <property type="entry name" value="REC"/>
    <property type="match status" value="1"/>
</dbReference>
<protein>
    <submittedName>
        <fullName evidence="3">Response regulator</fullName>
    </submittedName>
</protein>
<dbReference type="InterPro" id="IPR011006">
    <property type="entry name" value="CheY-like_superfamily"/>
</dbReference>
<evidence type="ECO:0000259" key="2">
    <source>
        <dbReference type="PROSITE" id="PS50110"/>
    </source>
</evidence>
<reference evidence="4" key="1">
    <citation type="journal article" date="2019" name="Int. J. Syst. Evol. Microbiol.">
        <title>The Global Catalogue of Microorganisms (GCM) 10K type strain sequencing project: providing services to taxonomists for standard genome sequencing and annotation.</title>
        <authorList>
            <consortium name="The Broad Institute Genomics Platform"/>
            <consortium name="The Broad Institute Genome Sequencing Center for Infectious Disease"/>
            <person name="Wu L."/>
            <person name="Ma J."/>
        </authorList>
    </citation>
    <scope>NUCLEOTIDE SEQUENCE [LARGE SCALE GENOMIC DNA]</scope>
    <source>
        <strain evidence="4">JCM 17925</strain>
    </source>
</reference>
<gene>
    <name evidence="3" type="ORF">GCM10023187_18450</name>
</gene>
<accession>A0ABP8KAB7</accession>
<dbReference type="PANTHER" id="PTHR44520">
    <property type="entry name" value="RESPONSE REGULATOR RCP1-RELATED"/>
    <property type="match status" value="1"/>
</dbReference>
<name>A0ABP8KAB7_9BACT</name>
<comment type="caution">
    <text evidence="3">The sequence shown here is derived from an EMBL/GenBank/DDBJ whole genome shotgun (WGS) entry which is preliminary data.</text>
</comment>
<dbReference type="Proteomes" id="UP001500936">
    <property type="component" value="Unassembled WGS sequence"/>
</dbReference>